<dbReference type="EMBL" id="JAHSTV010000004">
    <property type="protein sequence ID" value="MBV4463585.1"/>
    <property type="molecule type" value="Genomic_DNA"/>
</dbReference>
<dbReference type="PANTHER" id="PTHR11085">
    <property type="entry name" value="NAD-DEPENDENT PROTEIN DEACYLASE SIRTUIN-5, MITOCHONDRIAL-RELATED"/>
    <property type="match status" value="1"/>
</dbReference>
<feature type="binding site" evidence="1">
    <location>
        <begin position="218"/>
        <end position="220"/>
    </location>
    <ligand>
        <name>NAD(+)</name>
        <dbReference type="ChEBI" id="CHEBI:57540"/>
    </ligand>
</feature>
<dbReference type="InterPro" id="IPR003000">
    <property type="entry name" value="Sirtuin"/>
</dbReference>
<dbReference type="InterPro" id="IPR050134">
    <property type="entry name" value="NAD-dep_sirtuin_deacylases"/>
</dbReference>
<comment type="caution">
    <text evidence="1 2">Lacks conserved residue(s) required for the propagation of feature annotation.</text>
</comment>
<comment type="catalytic activity">
    <reaction evidence="1">
        <text>N(6)-succinyl-L-lysyl-[protein] + NAD(+) + H2O = 2''-O-succinyl-ADP-D-ribose + nicotinamide + L-lysyl-[protein]</text>
        <dbReference type="Rhea" id="RHEA:47668"/>
        <dbReference type="Rhea" id="RHEA-COMP:9752"/>
        <dbReference type="Rhea" id="RHEA-COMP:11877"/>
        <dbReference type="ChEBI" id="CHEBI:15377"/>
        <dbReference type="ChEBI" id="CHEBI:17154"/>
        <dbReference type="ChEBI" id="CHEBI:29969"/>
        <dbReference type="ChEBI" id="CHEBI:57540"/>
        <dbReference type="ChEBI" id="CHEBI:87830"/>
        <dbReference type="ChEBI" id="CHEBI:87832"/>
    </reaction>
</comment>
<keyword evidence="1" id="KW-0963">Cytoplasm</keyword>
<dbReference type="EC" id="2.3.1.286" evidence="1"/>
<comment type="similarity">
    <text evidence="1">Belongs to the sirtuin family. Class III subfamily.</text>
</comment>
<feature type="active site" description="Proton acceptor" evidence="1">
    <location>
        <position position="116"/>
    </location>
</feature>
<comment type="subcellular location">
    <subcellularLocation>
        <location evidence="1">Cytoplasm</location>
    </subcellularLocation>
</comment>
<accession>A0ABS6PSY0</accession>
<dbReference type="InterPro" id="IPR027546">
    <property type="entry name" value="Sirtuin_class_III"/>
</dbReference>
<evidence type="ECO:0000259" key="3">
    <source>
        <dbReference type="PROSITE" id="PS50305"/>
    </source>
</evidence>
<evidence type="ECO:0000313" key="4">
    <source>
        <dbReference type="EMBL" id="MBV4463585.1"/>
    </source>
</evidence>
<name>A0ABS6PSY0_9PSED</name>
<dbReference type="CDD" id="cd01412">
    <property type="entry name" value="SIRT5_Af1_CobB"/>
    <property type="match status" value="1"/>
</dbReference>
<dbReference type="HAMAP" id="MF_01121">
    <property type="entry name" value="Sirtuin_ClassIII"/>
    <property type="match status" value="1"/>
</dbReference>
<protein>
    <recommendedName>
        <fullName evidence="1">NAD-dependent protein deacylase</fullName>
        <ecNumber evidence="1">2.3.1.286</ecNumber>
    </recommendedName>
    <alternativeName>
        <fullName evidence="1">Regulatory protein SIR2 homolog</fullName>
    </alternativeName>
</protein>
<dbReference type="Pfam" id="PF02146">
    <property type="entry name" value="SIR2"/>
    <property type="match status" value="1"/>
</dbReference>
<feature type="binding site" evidence="1">
    <location>
        <position position="64"/>
    </location>
    <ligand>
        <name>substrate</name>
    </ligand>
</feature>
<feature type="domain" description="Deacetylase sirtuin-type" evidence="3">
    <location>
        <begin position="1"/>
        <end position="254"/>
    </location>
</feature>
<feature type="binding site" evidence="1">
    <location>
        <position position="155"/>
    </location>
    <ligand>
        <name>Zn(2+)</name>
        <dbReference type="ChEBI" id="CHEBI:29105"/>
    </ligand>
</feature>
<feature type="binding site" evidence="1">
    <location>
        <position position="236"/>
    </location>
    <ligand>
        <name>NAD(+)</name>
        <dbReference type="ChEBI" id="CHEBI:57540"/>
    </ligand>
</feature>
<keyword evidence="1" id="KW-0520">NAD</keyword>
<comment type="caution">
    <text evidence="4">The sequence shown here is derived from an EMBL/GenBank/DDBJ whole genome shotgun (WGS) entry which is preliminary data.</text>
</comment>
<dbReference type="Proteomes" id="UP000886900">
    <property type="component" value="Unassembled WGS sequence"/>
</dbReference>
<comment type="function">
    <text evidence="1">NAD-dependent lysine deacetylase and desuccinylase that specifically removes acetyl and succinyl groups on target proteins. Modulates the activities of several proteins which are inactive in their acylated form.</text>
</comment>
<comment type="catalytic activity">
    <reaction evidence="1">
        <text>N(6)-acetyl-L-lysyl-[protein] + NAD(+) + H2O = 2''-O-acetyl-ADP-D-ribose + nicotinamide + L-lysyl-[protein]</text>
        <dbReference type="Rhea" id="RHEA:43636"/>
        <dbReference type="Rhea" id="RHEA-COMP:9752"/>
        <dbReference type="Rhea" id="RHEA-COMP:10731"/>
        <dbReference type="ChEBI" id="CHEBI:15377"/>
        <dbReference type="ChEBI" id="CHEBI:17154"/>
        <dbReference type="ChEBI" id="CHEBI:29969"/>
        <dbReference type="ChEBI" id="CHEBI:57540"/>
        <dbReference type="ChEBI" id="CHEBI:61930"/>
        <dbReference type="ChEBI" id="CHEBI:83767"/>
        <dbReference type="EC" id="2.3.1.286"/>
    </reaction>
</comment>
<feature type="binding site" evidence="1">
    <location>
        <position position="127"/>
    </location>
    <ligand>
        <name>Zn(2+)</name>
        <dbReference type="ChEBI" id="CHEBI:29105"/>
    </ligand>
</feature>
<comment type="domain">
    <text evidence="1">2 residues (Tyr-64 and Arg-67) present in a large hydrophobic pocket are probably involved in substrate specificity. They are important for desuccinylation activity, but dispensable for deacetylation activity.</text>
</comment>
<evidence type="ECO:0000256" key="2">
    <source>
        <dbReference type="PROSITE-ProRule" id="PRU00236"/>
    </source>
</evidence>
<sequence length="254" mass="27069">MKAAAELIAGAKRIVVFTGAGISADSGIPTFRDPLTSIWAHYDPEKLETANAFRENAALVWGWYLWRRALVAQASPNAAHLAVAQLAQTGREVTVVTQNIDDLHERAGSSGVIHLHGALDLPKCFACHRTPASVSLDHQFVSEGLSVEPPRRPRCNGKLRPGVVWFGEDLPTAVWKRAVQAAQGCDVLLSIGTSGVVFPAAEIPRIALKSGARVVHINTTETPLESPLEMSLVGRAAICVPAIVSPIAMPGEVV</sequence>
<dbReference type="NCBIfam" id="NF001753">
    <property type="entry name" value="PRK00481.1-3"/>
    <property type="match status" value="1"/>
</dbReference>
<dbReference type="PANTHER" id="PTHR11085:SF10">
    <property type="entry name" value="NAD-DEPENDENT PROTEIN DEACYLASE SIRTUIN-5, MITOCHONDRIAL-RELATED"/>
    <property type="match status" value="1"/>
</dbReference>
<feature type="binding site" evidence="1">
    <location>
        <begin position="192"/>
        <end position="194"/>
    </location>
    <ligand>
        <name>NAD(+)</name>
        <dbReference type="ChEBI" id="CHEBI:57540"/>
    </ligand>
</feature>
<organism evidence="4 5">
    <name type="scientific">Pseudomonas farris</name>
    <dbReference type="NCBI Taxonomy" id="2841207"/>
    <lineage>
        <taxon>Bacteria</taxon>
        <taxon>Pseudomonadati</taxon>
        <taxon>Pseudomonadota</taxon>
        <taxon>Gammaproteobacteria</taxon>
        <taxon>Pseudomonadales</taxon>
        <taxon>Pseudomonadaceae</taxon>
        <taxon>Pseudomonas</taxon>
    </lineage>
</organism>
<gene>
    <name evidence="1" type="primary">cobB</name>
    <name evidence="4" type="ORF">KVG95_09565</name>
</gene>
<dbReference type="PROSITE" id="PS50305">
    <property type="entry name" value="SIRTUIN"/>
    <property type="match status" value="1"/>
</dbReference>
<feature type="binding site" evidence="1">
    <location>
        <begin position="98"/>
        <end position="101"/>
    </location>
    <ligand>
        <name>NAD(+)</name>
        <dbReference type="ChEBI" id="CHEBI:57540"/>
    </ligand>
</feature>
<proteinExistence type="inferred from homology"/>
<evidence type="ECO:0000256" key="1">
    <source>
        <dbReference type="HAMAP-Rule" id="MF_01121"/>
    </source>
</evidence>
<evidence type="ECO:0000313" key="5">
    <source>
        <dbReference type="Proteomes" id="UP000886900"/>
    </source>
</evidence>
<feature type="binding site" evidence="1">
    <location>
        <position position="67"/>
    </location>
    <ligand>
        <name>substrate</name>
    </ligand>
</feature>
<keyword evidence="5" id="KW-1185">Reference proteome</keyword>
<dbReference type="InterPro" id="IPR026590">
    <property type="entry name" value="Ssirtuin_cat_dom"/>
</dbReference>
<reference evidence="4" key="1">
    <citation type="submission" date="2021-06" db="EMBL/GenBank/DDBJ databases">
        <title>Updating the genus Pseudomonas: Description of 43 new species and partition of the Pseudomonas putida group.</title>
        <authorList>
            <person name="Girard L."/>
            <person name="Lood C."/>
            <person name="Vandamme P."/>
            <person name="Rokni-Zadeh H."/>
            <person name="Van Noort V."/>
            <person name="Hofte M."/>
            <person name="Lavigne R."/>
            <person name="De Mot R."/>
        </authorList>
    </citation>
    <scope>NUCLEOTIDE SEQUENCE</scope>
    <source>
        <strain evidence="4">SWRI79</strain>
    </source>
</reference>